<dbReference type="EMBL" id="KN848119">
    <property type="protein sequence ID" value="KIX91892.1"/>
    <property type="molecule type" value="Genomic_DNA"/>
</dbReference>
<protein>
    <recommendedName>
        <fullName evidence="3">SET domain-containing protein</fullName>
    </recommendedName>
</protein>
<organism evidence="1 2">
    <name type="scientific">Fonsecaea multimorphosa CBS 102226</name>
    <dbReference type="NCBI Taxonomy" id="1442371"/>
    <lineage>
        <taxon>Eukaryota</taxon>
        <taxon>Fungi</taxon>
        <taxon>Dikarya</taxon>
        <taxon>Ascomycota</taxon>
        <taxon>Pezizomycotina</taxon>
        <taxon>Eurotiomycetes</taxon>
        <taxon>Chaetothyriomycetidae</taxon>
        <taxon>Chaetothyriales</taxon>
        <taxon>Herpotrichiellaceae</taxon>
        <taxon>Fonsecaea</taxon>
    </lineage>
</organism>
<keyword evidence="2" id="KW-1185">Reference proteome</keyword>
<dbReference type="RefSeq" id="XP_016626015.1">
    <property type="nucleotide sequence ID" value="XM_016782883.1"/>
</dbReference>
<dbReference type="GeneID" id="27718143"/>
<dbReference type="OrthoDB" id="265717at2759"/>
<dbReference type="Gene3D" id="2.170.270.10">
    <property type="entry name" value="SET domain"/>
    <property type="match status" value="1"/>
</dbReference>
<dbReference type="STRING" id="1442371.A0A0D2JFD4"/>
<dbReference type="Proteomes" id="UP000053411">
    <property type="component" value="Unassembled WGS sequence"/>
</dbReference>
<evidence type="ECO:0000313" key="2">
    <source>
        <dbReference type="Proteomes" id="UP000053411"/>
    </source>
</evidence>
<dbReference type="InterPro" id="IPR046341">
    <property type="entry name" value="SET_dom_sf"/>
</dbReference>
<dbReference type="AlphaFoldDB" id="A0A0D2JFD4"/>
<evidence type="ECO:0008006" key="3">
    <source>
        <dbReference type="Google" id="ProtNLM"/>
    </source>
</evidence>
<gene>
    <name evidence="1" type="ORF">Z520_12397</name>
</gene>
<reference evidence="1 2" key="1">
    <citation type="submission" date="2015-01" db="EMBL/GenBank/DDBJ databases">
        <title>The Genome Sequence of Fonsecaea multimorphosa CBS 102226.</title>
        <authorList>
            <consortium name="The Broad Institute Genomics Platform"/>
            <person name="Cuomo C."/>
            <person name="de Hoog S."/>
            <person name="Gorbushina A."/>
            <person name="Stielow B."/>
            <person name="Teixiera M."/>
            <person name="Abouelleil A."/>
            <person name="Chapman S.B."/>
            <person name="Priest M."/>
            <person name="Young S.K."/>
            <person name="Wortman J."/>
            <person name="Nusbaum C."/>
            <person name="Birren B."/>
        </authorList>
    </citation>
    <scope>NUCLEOTIDE SEQUENCE [LARGE SCALE GENOMIC DNA]</scope>
    <source>
        <strain evidence="1 2">CBS 102226</strain>
    </source>
</reference>
<accession>A0A0D2JFD4</accession>
<proteinExistence type="predicted"/>
<evidence type="ECO:0000313" key="1">
    <source>
        <dbReference type="EMBL" id="KIX91892.1"/>
    </source>
</evidence>
<dbReference type="SUPFAM" id="SSF82199">
    <property type="entry name" value="SET domain"/>
    <property type="match status" value="1"/>
</dbReference>
<dbReference type="VEuPathDB" id="FungiDB:Z520_12397"/>
<name>A0A0D2JFD4_9EURO</name>
<sequence length="121" mass="13591">MRPLTQTWFGTANSHPLIQIRNAGQKGLGVFANVNIPRGTRIVAEAPLMKSDRAGDSMTIWKAFSKLMPVEKEKYLELHHLECDMEYELMNPALGKNRQRHPDGKSACDLSFSADKILHGD</sequence>